<accession>A0A0E9S017</accession>
<evidence type="ECO:0000313" key="1">
    <source>
        <dbReference type="EMBL" id="JAH34774.1"/>
    </source>
</evidence>
<sequence>MLIGPSNQHKHQQHQQHQSTVSLWCRCSPVVPNCTSRRSLFCGIKTMNPLSWVSFHLSSIGTSNNC</sequence>
<protein>
    <submittedName>
        <fullName evidence="1">Uncharacterized protein</fullName>
    </submittedName>
</protein>
<reference evidence="1" key="1">
    <citation type="submission" date="2014-11" db="EMBL/GenBank/DDBJ databases">
        <authorList>
            <person name="Amaro Gonzalez C."/>
        </authorList>
    </citation>
    <scope>NUCLEOTIDE SEQUENCE</scope>
</reference>
<name>A0A0E9S017_ANGAN</name>
<reference evidence="1" key="2">
    <citation type="journal article" date="2015" name="Fish Shellfish Immunol.">
        <title>Early steps in the European eel (Anguilla anguilla)-Vibrio vulnificus interaction in the gills: Role of the RtxA13 toxin.</title>
        <authorList>
            <person name="Callol A."/>
            <person name="Pajuelo D."/>
            <person name="Ebbesson L."/>
            <person name="Teles M."/>
            <person name="MacKenzie S."/>
            <person name="Amaro C."/>
        </authorList>
    </citation>
    <scope>NUCLEOTIDE SEQUENCE</scope>
</reference>
<proteinExistence type="predicted"/>
<organism evidence="1">
    <name type="scientific">Anguilla anguilla</name>
    <name type="common">European freshwater eel</name>
    <name type="synonym">Muraena anguilla</name>
    <dbReference type="NCBI Taxonomy" id="7936"/>
    <lineage>
        <taxon>Eukaryota</taxon>
        <taxon>Metazoa</taxon>
        <taxon>Chordata</taxon>
        <taxon>Craniata</taxon>
        <taxon>Vertebrata</taxon>
        <taxon>Euteleostomi</taxon>
        <taxon>Actinopterygii</taxon>
        <taxon>Neopterygii</taxon>
        <taxon>Teleostei</taxon>
        <taxon>Anguilliformes</taxon>
        <taxon>Anguillidae</taxon>
        <taxon>Anguilla</taxon>
    </lineage>
</organism>
<dbReference type="EMBL" id="GBXM01073803">
    <property type="protein sequence ID" value="JAH34774.1"/>
    <property type="molecule type" value="Transcribed_RNA"/>
</dbReference>
<dbReference type="AlphaFoldDB" id="A0A0E9S017"/>